<dbReference type="PROSITE" id="PS50102">
    <property type="entry name" value="RRM"/>
    <property type="match status" value="1"/>
</dbReference>
<feature type="compositionally biased region" description="Basic and acidic residues" evidence="5">
    <location>
        <begin position="1"/>
        <end position="24"/>
    </location>
</feature>
<gene>
    <name evidence="7" type="ORF">QVD17_17859</name>
</gene>
<dbReference type="InterPro" id="IPR000504">
    <property type="entry name" value="RRM_dom"/>
</dbReference>
<feature type="region of interest" description="Disordered" evidence="5">
    <location>
        <begin position="1"/>
        <end position="31"/>
    </location>
</feature>
<feature type="compositionally biased region" description="Polar residues" evidence="5">
    <location>
        <begin position="379"/>
        <end position="389"/>
    </location>
</feature>
<dbReference type="GO" id="GO:0005681">
    <property type="term" value="C:spliceosomal complex"/>
    <property type="evidence" value="ECO:0007669"/>
    <property type="project" value="UniProtKB-KW"/>
</dbReference>
<dbReference type="InterPro" id="IPR050907">
    <property type="entry name" value="SRSF"/>
</dbReference>
<organism evidence="7 8">
    <name type="scientific">Tagetes erecta</name>
    <name type="common">African marigold</name>
    <dbReference type="NCBI Taxonomy" id="13708"/>
    <lineage>
        <taxon>Eukaryota</taxon>
        <taxon>Viridiplantae</taxon>
        <taxon>Streptophyta</taxon>
        <taxon>Embryophyta</taxon>
        <taxon>Tracheophyta</taxon>
        <taxon>Spermatophyta</taxon>
        <taxon>Magnoliopsida</taxon>
        <taxon>eudicotyledons</taxon>
        <taxon>Gunneridae</taxon>
        <taxon>Pentapetalae</taxon>
        <taxon>asterids</taxon>
        <taxon>campanulids</taxon>
        <taxon>Asterales</taxon>
        <taxon>Asteraceae</taxon>
        <taxon>Asteroideae</taxon>
        <taxon>Heliantheae alliance</taxon>
        <taxon>Tageteae</taxon>
        <taxon>Tagetes</taxon>
    </lineage>
</organism>
<keyword evidence="3" id="KW-0508">mRNA splicing</keyword>
<sequence>MSEPTEKTNQKIHEDKDGWETKESKSRRKDRKKNKYWNNITSFFVSNFPKNITSWDLRNACYNLGHLTDAFIPNKKNNFGERFGFVRYRNVKDVFMLEKGLNNMVLGGLKLSANLAKFDKNGNRLDYNYQPSPKGGDYVPPPEKPPQHSNYVPKTPLNTFNAGRSFKDSLLGNNQTLILSKKESIALKNWSGYSVIGEVLCLSTLNNLKTLLEELKIGAIEIRYLWGLRVLISFGSSVEAKRFVAGDVGKSLFANVEIWKGQVIPNDRLAWVQIRGVPLHLWDPSSFNMIGQRLGRLVHQSEASIEDGNLSLDQVGIIVHQQSRVEGQLWIECDGQKFLIGFREIDNCWAPDFVNNMKRCYLQVFRPITPTCNASPVKSSSACDPASTSQPPPSCHPSPMHTSNEVNEITIPHDALNVGTSLNNSSFLSGCDNGSFTHNINSDDPFGINDFIFKSLAHPKNKRKAKFKHTGSTSKGHFDSARSKKIYKKRKQLVIEQIFGDSEILGDDSVMNNNSPLYQANPSPAIPQSQSGLDEPATPSTDSLLQEAEMTVNVGSIIGMDLTNFVPQVKEIIQEEGVNNIS</sequence>
<feature type="region of interest" description="Disordered" evidence="5">
    <location>
        <begin position="129"/>
        <end position="150"/>
    </location>
</feature>
<dbReference type="Pfam" id="PF00076">
    <property type="entry name" value="RRM_1"/>
    <property type="match status" value="1"/>
</dbReference>
<evidence type="ECO:0000313" key="8">
    <source>
        <dbReference type="Proteomes" id="UP001229421"/>
    </source>
</evidence>
<evidence type="ECO:0000256" key="5">
    <source>
        <dbReference type="SAM" id="MobiDB-lite"/>
    </source>
</evidence>
<protein>
    <recommendedName>
        <fullName evidence="6">RRM domain-containing protein</fullName>
    </recommendedName>
</protein>
<evidence type="ECO:0000256" key="4">
    <source>
        <dbReference type="PROSITE-ProRule" id="PRU00176"/>
    </source>
</evidence>
<dbReference type="Gene3D" id="3.30.70.330">
    <property type="match status" value="1"/>
</dbReference>
<dbReference type="SUPFAM" id="SSF54928">
    <property type="entry name" value="RNA-binding domain, RBD"/>
    <property type="match status" value="1"/>
</dbReference>
<evidence type="ECO:0000313" key="7">
    <source>
        <dbReference type="EMBL" id="KAK1422576.1"/>
    </source>
</evidence>
<keyword evidence="1" id="KW-0507">mRNA processing</keyword>
<dbReference type="SMART" id="SM00360">
    <property type="entry name" value="RRM"/>
    <property type="match status" value="1"/>
</dbReference>
<feature type="domain" description="RRM" evidence="6">
    <location>
        <begin position="41"/>
        <end position="118"/>
    </location>
</feature>
<feature type="region of interest" description="Disordered" evidence="5">
    <location>
        <begin position="379"/>
        <end position="404"/>
    </location>
</feature>
<dbReference type="Proteomes" id="UP001229421">
    <property type="component" value="Unassembled WGS sequence"/>
</dbReference>
<name>A0AAD8KK37_TARER</name>
<keyword evidence="8" id="KW-1185">Reference proteome</keyword>
<proteinExistence type="predicted"/>
<feature type="region of interest" description="Disordered" evidence="5">
    <location>
        <begin position="513"/>
        <end position="541"/>
    </location>
</feature>
<comment type="caution">
    <text evidence="7">The sequence shown here is derived from an EMBL/GenBank/DDBJ whole genome shotgun (WGS) entry which is preliminary data.</text>
</comment>
<evidence type="ECO:0000259" key="6">
    <source>
        <dbReference type="PROSITE" id="PS50102"/>
    </source>
</evidence>
<dbReference type="PANTHER" id="PTHR23147">
    <property type="entry name" value="SERINE/ARGININE RICH SPLICING FACTOR"/>
    <property type="match status" value="1"/>
</dbReference>
<evidence type="ECO:0000256" key="3">
    <source>
        <dbReference type="ARBA" id="ARBA00023187"/>
    </source>
</evidence>
<dbReference type="GO" id="GO:0003723">
    <property type="term" value="F:RNA binding"/>
    <property type="evidence" value="ECO:0007669"/>
    <property type="project" value="UniProtKB-UniRule"/>
</dbReference>
<keyword evidence="2" id="KW-0747">Spliceosome</keyword>
<dbReference type="GO" id="GO:0006397">
    <property type="term" value="P:mRNA processing"/>
    <property type="evidence" value="ECO:0007669"/>
    <property type="project" value="UniProtKB-KW"/>
</dbReference>
<dbReference type="CDD" id="cd00590">
    <property type="entry name" value="RRM_SF"/>
    <property type="match status" value="1"/>
</dbReference>
<dbReference type="InterPro" id="IPR035979">
    <property type="entry name" value="RBD_domain_sf"/>
</dbReference>
<reference evidence="7" key="1">
    <citation type="journal article" date="2023" name="bioRxiv">
        <title>Improved chromosome-level genome assembly for marigold (Tagetes erecta).</title>
        <authorList>
            <person name="Jiang F."/>
            <person name="Yuan L."/>
            <person name="Wang S."/>
            <person name="Wang H."/>
            <person name="Xu D."/>
            <person name="Wang A."/>
            <person name="Fan W."/>
        </authorList>
    </citation>
    <scope>NUCLEOTIDE SEQUENCE</scope>
    <source>
        <strain evidence="7">WSJ</strain>
        <tissue evidence="7">Leaf</tissue>
    </source>
</reference>
<dbReference type="AlphaFoldDB" id="A0AAD8KK37"/>
<keyword evidence="4" id="KW-0694">RNA-binding</keyword>
<dbReference type="GO" id="GO:0008380">
    <property type="term" value="P:RNA splicing"/>
    <property type="evidence" value="ECO:0007669"/>
    <property type="project" value="UniProtKB-KW"/>
</dbReference>
<evidence type="ECO:0000256" key="2">
    <source>
        <dbReference type="ARBA" id="ARBA00022728"/>
    </source>
</evidence>
<accession>A0AAD8KK37</accession>
<evidence type="ECO:0000256" key="1">
    <source>
        <dbReference type="ARBA" id="ARBA00022664"/>
    </source>
</evidence>
<dbReference type="EMBL" id="JAUHHV010000005">
    <property type="protein sequence ID" value="KAK1422576.1"/>
    <property type="molecule type" value="Genomic_DNA"/>
</dbReference>
<dbReference type="InterPro" id="IPR012677">
    <property type="entry name" value="Nucleotide-bd_a/b_plait_sf"/>
</dbReference>